<dbReference type="Pfam" id="PF14693">
    <property type="entry name" value="Ribosomal_TL5_C"/>
    <property type="match status" value="1"/>
</dbReference>
<evidence type="ECO:0000256" key="4">
    <source>
        <dbReference type="ARBA" id="ARBA00023274"/>
    </source>
</evidence>
<keyword evidence="3 5" id="KW-0689">Ribosomal protein</keyword>
<keyword evidence="2 5" id="KW-0694">RNA-binding</keyword>
<keyword evidence="1 5" id="KW-0699">rRNA-binding</keyword>
<keyword evidence="4 5" id="KW-0687">Ribonucleoprotein</keyword>
<comment type="function">
    <text evidence="5">This is one of the proteins that binds to the 5S RNA in the ribosome where it forms part of the central protuberance.</text>
</comment>
<dbReference type="CDD" id="cd00495">
    <property type="entry name" value="Ribosomal_L25_TL5_CTC"/>
    <property type="match status" value="1"/>
</dbReference>
<evidence type="ECO:0000259" key="8">
    <source>
        <dbReference type="Pfam" id="PF14693"/>
    </source>
</evidence>
<comment type="caution">
    <text evidence="9">The sequence shown here is derived from an EMBL/GenBank/DDBJ whole genome shotgun (WGS) entry which is preliminary data.</text>
</comment>
<dbReference type="Proteomes" id="UP000623967">
    <property type="component" value="Unassembled WGS sequence"/>
</dbReference>
<feature type="region of interest" description="Disordered" evidence="6">
    <location>
        <begin position="187"/>
        <end position="211"/>
    </location>
</feature>
<feature type="domain" description="Large ribosomal subunit protein bL25 L25" evidence="7">
    <location>
        <begin position="5"/>
        <end position="91"/>
    </location>
</feature>
<evidence type="ECO:0000256" key="6">
    <source>
        <dbReference type="SAM" id="MobiDB-lite"/>
    </source>
</evidence>
<evidence type="ECO:0000256" key="1">
    <source>
        <dbReference type="ARBA" id="ARBA00022730"/>
    </source>
</evidence>
<dbReference type="Gene3D" id="2.170.120.20">
    <property type="entry name" value="Ribosomal protein L25, beta domain"/>
    <property type="match status" value="1"/>
</dbReference>
<dbReference type="EMBL" id="JAESWB010000233">
    <property type="protein sequence ID" value="MBL4953747.1"/>
    <property type="molecule type" value="Genomic_DNA"/>
</dbReference>
<evidence type="ECO:0000313" key="10">
    <source>
        <dbReference type="Proteomes" id="UP000623967"/>
    </source>
</evidence>
<dbReference type="InterPro" id="IPR020056">
    <property type="entry name" value="Rbsml_bL25/Gln-tRNA_synth_N"/>
</dbReference>
<evidence type="ECO:0000256" key="2">
    <source>
        <dbReference type="ARBA" id="ARBA00022884"/>
    </source>
</evidence>
<dbReference type="NCBIfam" id="TIGR00731">
    <property type="entry name" value="bL25_bact_ctc"/>
    <property type="match status" value="1"/>
</dbReference>
<dbReference type="SUPFAM" id="SSF50715">
    <property type="entry name" value="Ribosomal protein L25-like"/>
    <property type="match status" value="1"/>
</dbReference>
<accession>A0ABS1TR65</accession>
<evidence type="ECO:0000256" key="3">
    <source>
        <dbReference type="ARBA" id="ARBA00022980"/>
    </source>
</evidence>
<evidence type="ECO:0000259" key="7">
    <source>
        <dbReference type="Pfam" id="PF01386"/>
    </source>
</evidence>
<dbReference type="GO" id="GO:0005840">
    <property type="term" value="C:ribosome"/>
    <property type="evidence" value="ECO:0007669"/>
    <property type="project" value="UniProtKB-KW"/>
</dbReference>
<sequence>MNNRLVAEERKEFRRSVLTKLRKEGKIPAVVYGKHENSKAIAVKNQDFLKLIRDHGRNGIISLEIGGKPRNVVLEDFQWNPISHDILHLDFLHVDMSSEIHAKVYVELTGNAKGVEHGGVLQQSLHEINVTAKPNEIPEAIEVDISDLEIGHTINIGAIRNKYHNITIKHEDDEVIATIIDSGFVQDDSSNDEQSSAASDAGQKTLVTQGA</sequence>
<dbReference type="HAMAP" id="MF_01334">
    <property type="entry name" value="Ribosomal_bL25_CTC"/>
    <property type="match status" value="1"/>
</dbReference>
<dbReference type="InterPro" id="IPR020057">
    <property type="entry name" value="Ribosomal_bL25_b-dom"/>
</dbReference>
<proteinExistence type="inferred from homology"/>
<name>A0ABS1TR65_9BACI</name>
<dbReference type="InterPro" id="IPR001021">
    <property type="entry name" value="Ribosomal_bL25_long"/>
</dbReference>
<dbReference type="PANTHER" id="PTHR33284:SF1">
    <property type="entry name" value="RIBOSOMAL PROTEIN L25_GLN-TRNA SYNTHETASE, ANTI-CODON-BINDING DOMAIN-CONTAINING PROTEIN"/>
    <property type="match status" value="1"/>
</dbReference>
<dbReference type="InterPro" id="IPR011035">
    <property type="entry name" value="Ribosomal_bL25/Gln-tRNA_synth"/>
</dbReference>
<comment type="subunit">
    <text evidence="5">Part of the 50S ribosomal subunit; part of the 5S rRNA/L5/L18/L25 subcomplex. Contacts the 5S rRNA. Binds to the 5S rRNA independently of L5 and L18.</text>
</comment>
<protein>
    <recommendedName>
        <fullName evidence="5">Large ribosomal subunit protein bL25</fullName>
    </recommendedName>
    <alternativeName>
        <fullName evidence="5">General stress protein CTC</fullName>
    </alternativeName>
</protein>
<reference evidence="9 10" key="1">
    <citation type="submission" date="2021-01" db="EMBL/GenBank/DDBJ databases">
        <title>Genome public.</title>
        <authorList>
            <person name="Liu C."/>
            <person name="Sun Q."/>
        </authorList>
    </citation>
    <scope>NUCLEOTIDE SEQUENCE [LARGE SCALE GENOMIC DNA]</scope>
    <source>
        <strain evidence="9 10">YIM B02564</strain>
    </source>
</reference>
<evidence type="ECO:0000313" key="9">
    <source>
        <dbReference type="EMBL" id="MBL4953747.1"/>
    </source>
</evidence>
<dbReference type="InterPro" id="IPR029751">
    <property type="entry name" value="Ribosomal_L25_dom"/>
</dbReference>
<comment type="similarity">
    <text evidence="5">Belongs to the bacterial ribosomal protein bL25 family. CTC subfamily.</text>
</comment>
<keyword evidence="10" id="KW-1185">Reference proteome</keyword>
<feature type="domain" description="Large ribosomal subunit protein bL25 beta" evidence="8">
    <location>
        <begin position="99"/>
        <end position="180"/>
    </location>
</feature>
<dbReference type="Gene3D" id="2.40.240.10">
    <property type="entry name" value="Ribosomal Protein L25, Chain P"/>
    <property type="match status" value="1"/>
</dbReference>
<dbReference type="InterPro" id="IPR037121">
    <property type="entry name" value="Ribosomal_bL25_C"/>
</dbReference>
<dbReference type="Pfam" id="PF01386">
    <property type="entry name" value="Ribosomal_L25p"/>
    <property type="match status" value="1"/>
</dbReference>
<dbReference type="RefSeq" id="WP_202655006.1">
    <property type="nucleotide sequence ID" value="NZ_JAESWB010000233.1"/>
</dbReference>
<dbReference type="NCBIfam" id="NF004133">
    <property type="entry name" value="PRK05618.2-4"/>
    <property type="match status" value="1"/>
</dbReference>
<organism evidence="9 10">
    <name type="scientific">Neobacillus paridis</name>
    <dbReference type="NCBI Taxonomy" id="2803862"/>
    <lineage>
        <taxon>Bacteria</taxon>
        <taxon>Bacillati</taxon>
        <taxon>Bacillota</taxon>
        <taxon>Bacilli</taxon>
        <taxon>Bacillales</taxon>
        <taxon>Bacillaceae</taxon>
        <taxon>Neobacillus</taxon>
    </lineage>
</organism>
<dbReference type="PANTHER" id="PTHR33284">
    <property type="entry name" value="RIBOSOMAL PROTEIN L25/GLN-TRNA SYNTHETASE, ANTI-CODON-BINDING DOMAIN-CONTAINING PROTEIN"/>
    <property type="match status" value="1"/>
</dbReference>
<gene>
    <name evidence="5" type="primary">rplY</name>
    <name evidence="5" type="synonym">ctc</name>
    <name evidence="9" type="ORF">JK635_16305</name>
</gene>
<dbReference type="InterPro" id="IPR020930">
    <property type="entry name" value="Ribosomal_uL5_bac-type"/>
</dbReference>
<evidence type="ECO:0000256" key="5">
    <source>
        <dbReference type="HAMAP-Rule" id="MF_01334"/>
    </source>
</evidence>